<keyword evidence="2" id="KW-1185">Reference proteome</keyword>
<reference evidence="1 2" key="1">
    <citation type="submission" date="2014-04" db="EMBL/GenBank/DDBJ databases">
        <title>Genome assembly of Hyalangium minutum DSM 14724.</title>
        <authorList>
            <person name="Sharma G."/>
            <person name="Subramanian S."/>
        </authorList>
    </citation>
    <scope>NUCLEOTIDE SEQUENCE [LARGE SCALE GENOMIC DNA]</scope>
    <source>
        <strain evidence="1 2">DSM 14724</strain>
    </source>
</reference>
<gene>
    <name evidence="1" type="ORF">DB31_0562</name>
</gene>
<proteinExistence type="predicted"/>
<evidence type="ECO:0000313" key="1">
    <source>
        <dbReference type="EMBL" id="KFE72300.1"/>
    </source>
</evidence>
<dbReference type="Proteomes" id="UP000028725">
    <property type="component" value="Unassembled WGS sequence"/>
</dbReference>
<comment type="caution">
    <text evidence="1">The sequence shown here is derived from an EMBL/GenBank/DDBJ whole genome shotgun (WGS) entry which is preliminary data.</text>
</comment>
<dbReference type="EMBL" id="JMCB01000001">
    <property type="protein sequence ID" value="KFE72300.1"/>
    <property type="molecule type" value="Genomic_DNA"/>
</dbReference>
<name>A0A085WX87_9BACT</name>
<sequence length="393" mass="43705">MGLVLLLAALGLARGLAALVERGSPPERLHQFSEGTERLVNFLDALPGIAQRDDAVIVFGSSIIQHGFSPETFEQHVGAPVTAYNVGFPGVDPETQSLLARRVASTFEPTGHKALLALVEFTPFQATLARGRAVNFRELSAIKKALLADPLALARIARRSPEEASHLAALRLLGGSSPKVMKSLLEDQFLDRQQPDWWPVPESLDAVLLERRDWVTRIHEGRMAAEHRQLPEWDPVHRGEVRWIFDGTREDYLAWARLRSTPEALKPDLEWRIETSDILELRFDEEQVRYFIEAVRALASVSRETRVVLAPRNPAWNQPTPGGRARLAAVLALIEKETGAKVLDLAESPEFTAEDFIDVTHLNESSGRPKFSRRLAEAVAEQWGRGVAKDAAP</sequence>
<evidence type="ECO:0000313" key="2">
    <source>
        <dbReference type="Proteomes" id="UP000028725"/>
    </source>
</evidence>
<dbReference type="PATRIC" id="fig|394096.3.peg.556"/>
<organism evidence="1 2">
    <name type="scientific">Hyalangium minutum</name>
    <dbReference type="NCBI Taxonomy" id="394096"/>
    <lineage>
        <taxon>Bacteria</taxon>
        <taxon>Pseudomonadati</taxon>
        <taxon>Myxococcota</taxon>
        <taxon>Myxococcia</taxon>
        <taxon>Myxococcales</taxon>
        <taxon>Cystobacterineae</taxon>
        <taxon>Archangiaceae</taxon>
        <taxon>Hyalangium</taxon>
    </lineage>
</organism>
<accession>A0A085WX87</accession>
<dbReference type="STRING" id="394096.DB31_0562"/>
<dbReference type="AlphaFoldDB" id="A0A085WX87"/>
<protein>
    <submittedName>
        <fullName evidence="1">Uncharacterized protein</fullName>
    </submittedName>
</protein>